<feature type="compositionally biased region" description="Low complexity" evidence="1">
    <location>
        <begin position="14"/>
        <end position="34"/>
    </location>
</feature>
<accession>A0A8X6Y830</accession>
<name>A0A8X6Y830_9ARAC</name>
<keyword evidence="3" id="KW-1185">Reference proteome</keyword>
<dbReference type="AlphaFoldDB" id="A0A8X6Y830"/>
<dbReference type="EMBL" id="BMAV01016788">
    <property type="protein sequence ID" value="GFY67855.1"/>
    <property type="molecule type" value="Genomic_DNA"/>
</dbReference>
<sequence length="88" mass="9213">MIAPAAALLGCASTTAPSASAPTGPSSRASAAPSLQVQGTPDAGLQRDQHHFEFPQQAGIERSHLCPTPMNLHFSSVVSYCNIRKKQI</sequence>
<gene>
    <name evidence="2" type="ORF">TNIN_187611</name>
</gene>
<evidence type="ECO:0000256" key="1">
    <source>
        <dbReference type="SAM" id="MobiDB-lite"/>
    </source>
</evidence>
<dbReference type="Proteomes" id="UP000886998">
    <property type="component" value="Unassembled WGS sequence"/>
</dbReference>
<reference evidence="2" key="1">
    <citation type="submission" date="2020-08" db="EMBL/GenBank/DDBJ databases">
        <title>Multicomponent nature underlies the extraordinary mechanical properties of spider dragline silk.</title>
        <authorList>
            <person name="Kono N."/>
            <person name="Nakamura H."/>
            <person name="Mori M."/>
            <person name="Yoshida Y."/>
            <person name="Ohtoshi R."/>
            <person name="Malay A.D."/>
            <person name="Moran D.A.P."/>
            <person name="Tomita M."/>
            <person name="Numata K."/>
            <person name="Arakawa K."/>
        </authorList>
    </citation>
    <scope>NUCLEOTIDE SEQUENCE</scope>
</reference>
<evidence type="ECO:0000313" key="3">
    <source>
        <dbReference type="Proteomes" id="UP000886998"/>
    </source>
</evidence>
<comment type="caution">
    <text evidence="2">The sequence shown here is derived from an EMBL/GenBank/DDBJ whole genome shotgun (WGS) entry which is preliminary data.</text>
</comment>
<protein>
    <submittedName>
        <fullName evidence="2">Uncharacterized protein</fullName>
    </submittedName>
</protein>
<evidence type="ECO:0000313" key="2">
    <source>
        <dbReference type="EMBL" id="GFY67855.1"/>
    </source>
</evidence>
<organism evidence="2 3">
    <name type="scientific">Trichonephila inaurata madagascariensis</name>
    <dbReference type="NCBI Taxonomy" id="2747483"/>
    <lineage>
        <taxon>Eukaryota</taxon>
        <taxon>Metazoa</taxon>
        <taxon>Ecdysozoa</taxon>
        <taxon>Arthropoda</taxon>
        <taxon>Chelicerata</taxon>
        <taxon>Arachnida</taxon>
        <taxon>Araneae</taxon>
        <taxon>Araneomorphae</taxon>
        <taxon>Entelegynae</taxon>
        <taxon>Araneoidea</taxon>
        <taxon>Nephilidae</taxon>
        <taxon>Trichonephila</taxon>
        <taxon>Trichonephila inaurata</taxon>
    </lineage>
</organism>
<feature type="region of interest" description="Disordered" evidence="1">
    <location>
        <begin position="14"/>
        <end position="50"/>
    </location>
</feature>
<proteinExistence type="predicted"/>